<evidence type="ECO:0000313" key="2">
    <source>
        <dbReference type="Proteomes" id="UP000076798"/>
    </source>
</evidence>
<organism evidence="1 2">
    <name type="scientific">Sistotremastrum suecicum HHB10207 ss-3</name>
    <dbReference type="NCBI Taxonomy" id="1314776"/>
    <lineage>
        <taxon>Eukaryota</taxon>
        <taxon>Fungi</taxon>
        <taxon>Dikarya</taxon>
        <taxon>Basidiomycota</taxon>
        <taxon>Agaricomycotina</taxon>
        <taxon>Agaricomycetes</taxon>
        <taxon>Sistotremastrales</taxon>
        <taxon>Sistotremastraceae</taxon>
        <taxon>Sistotremastrum</taxon>
    </lineage>
</organism>
<dbReference type="AlphaFoldDB" id="A0A165ZNB4"/>
<evidence type="ECO:0000313" key="1">
    <source>
        <dbReference type="EMBL" id="KZT34476.1"/>
    </source>
</evidence>
<proteinExistence type="predicted"/>
<reference evidence="1 2" key="1">
    <citation type="journal article" date="2016" name="Mol. Biol. Evol.">
        <title>Comparative Genomics of Early-Diverging Mushroom-Forming Fungi Provides Insights into the Origins of Lignocellulose Decay Capabilities.</title>
        <authorList>
            <person name="Nagy L.G."/>
            <person name="Riley R."/>
            <person name="Tritt A."/>
            <person name="Adam C."/>
            <person name="Daum C."/>
            <person name="Floudas D."/>
            <person name="Sun H."/>
            <person name="Yadav J.S."/>
            <person name="Pangilinan J."/>
            <person name="Larsson K.H."/>
            <person name="Matsuura K."/>
            <person name="Barry K."/>
            <person name="Labutti K."/>
            <person name="Kuo R."/>
            <person name="Ohm R.A."/>
            <person name="Bhattacharya S.S."/>
            <person name="Shirouzu T."/>
            <person name="Yoshinaga Y."/>
            <person name="Martin F.M."/>
            <person name="Grigoriev I.V."/>
            <person name="Hibbett D.S."/>
        </authorList>
    </citation>
    <scope>NUCLEOTIDE SEQUENCE [LARGE SCALE GENOMIC DNA]</scope>
    <source>
        <strain evidence="1 2">HHB10207 ss-3</strain>
    </source>
</reference>
<sequence length="122" mass="14307">MLTGGQLRRGGPRHESIRKWPDFEFDYWFLRRLPASSVPPFRLDFHHLLILISTCIPPLGYHTAGSLVLHRRGLDGVQLNQQFRKRILKQASAPSSLYVVWKYSDRYGHTELYKCFSSFENE</sequence>
<protein>
    <submittedName>
        <fullName evidence="1">Uncharacterized protein</fullName>
    </submittedName>
</protein>
<keyword evidence="2" id="KW-1185">Reference proteome</keyword>
<name>A0A165ZNB4_9AGAM</name>
<accession>A0A165ZNB4</accession>
<dbReference type="EMBL" id="KV428179">
    <property type="protein sequence ID" value="KZT34476.1"/>
    <property type="molecule type" value="Genomic_DNA"/>
</dbReference>
<gene>
    <name evidence="1" type="ORF">SISSUDRAFT_273101</name>
</gene>
<dbReference type="Proteomes" id="UP000076798">
    <property type="component" value="Unassembled WGS sequence"/>
</dbReference>